<protein>
    <submittedName>
        <fullName evidence="3">Uncharacterized protein</fullName>
    </submittedName>
</protein>
<keyword evidence="1" id="KW-1133">Transmembrane helix</keyword>
<keyword evidence="1" id="KW-0812">Transmembrane</keyword>
<evidence type="ECO:0000313" key="5">
    <source>
        <dbReference type="Proteomes" id="UP000078116"/>
    </source>
</evidence>
<keyword evidence="4" id="KW-1185">Reference proteome</keyword>
<proteinExistence type="predicted"/>
<name>A0A1A9NAZ7_9BURK</name>
<dbReference type="Proteomes" id="UP000077961">
    <property type="component" value="Unassembled WGS sequence"/>
</dbReference>
<evidence type="ECO:0000256" key="1">
    <source>
        <dbReference type="SAM" id="Phobius"/>
    </source>
</evidence>
<feature type="transmembrane region" description="Helical" evidence="1">
    <location>
        <begin position="62"/>
        <end position="82"/>
    </location>
</feature>
<dbReference type="AlphaFoldDB" id="A0A1A9NAZ7"/>
<dbReference type="EMBL" id="LXJZ01000101">
    <property type="protein sequence ID" value="OAJ60568.1"/>
    <property type="molecule type" value="Genomic_DNA"/>
</dbReference>
<evidence type="ECO:0000313" key="4">
    <source>
        <dbReference type="Proteomes" id="UP000077961"/>
    </source>
</evidence>
<organism evidence="3 5">
    <name type="scientific">Paraburkholderia ginsengiterrae</name>
    <dbReference type="NCBI Taxonomy" id="1462993"/>
    <lineage>
        <taxon>Bacteria</taxon>
        <taxon>Pseudomonadati</taxon>
        <taxon>Pseudomonadota</taxon>
        <taxon>Betaproteobacteria</taxon>
        <taxon>Burkholderiales</taxon>
        <taxon>Burkholderiaceae</taxon>
        <taxon>Paraburkholderia</taxon>
    </lineage>
</organism>
<keyword evidence="1" id="KW-0472">Membrane</keyword>
<gene>
    <name evidence="2" type="ORF">A6V36_01880</name>
    <name evidence="3" type="ORF">A6V37_01080</name>
</gene>
<dbReference type="OrthoDB" id="9977205at2"/>
<dbReference type="Proteomes" id="UP000078116">
    <property type="component" value="Unassembled WGS sequence"/>
</dbReference>
<sequence>MSKDFLADDLPHASRQVAASVGVVILIGIALYMLDFQIANLIDDKAISPFWKQNFTLVRSVLENLIAGAFAALILALTYRWIVAFIDPRDRVIEVSPESITERLLKNARRSRNYVFLGNTATFVTAAVLPVLVDAARISGHPRIVKLFLLDPLDEQSVESYSSFKLRVAQTDSKVADINLARWVPRAQPAKGETADEIAAKVTAAIYLAAWSSLQSTMTVTVYLRRSFTPLRADMTDSEVVLTQESAEDSAVAFSSTGHFYGWYHKEADAQQVQATVLDFASERGKVQNLRLAAPSYPVAEIEEAIERLLHGFPHLKNLTARPGMLSLAAKRIANPTHAY</sequence>
<comment type="caution">
    <text evidence="3">The sequence shown here is derived from an EMBL/GenBank/DDBJ whole genome shotgun (WGS) entry which is preliminary data.</text>
</comment>
<accession>A0A1A9NAZ7</accession>
<feature type="transmembrane region" description="Helical" evidence="1">
    <location>
        <begin position="113"/>
        <end position="133"/>
    </location>
</feature>
<dbReference type="EMBL" id="LXKA01000110">
    <property type="protein sequence ID" value="OAJ64122.1"/>
    <property type="molecule type" value="Genomic_DNA"/>
</dbReference>
<feature type="transmembrane region" description="Helical" evidence="1">
    <location>
        <begin position="21"/>
        <end position="42"/>
    </location>
</feature>
<evidence type="ECO:0000313" key="2">
    <source>
        <dbReference type="EMBL" id="OAJ60568.1"/>
    </source>
</evidence>
<evidence type="ECO:0000313" key="3">
    <source>
        <dbReference type="EMBL" id="OAJ64122.1"/>
    </source>
</evidence>
<dbReference type="RefSeq" id="WP_064266953.1">
    <property type="nucleotide sequence ID" value="NZ_LXJZ01000101.1"/>
</dbReference>
<reference evidence="4 5" key="1">
    <citation type="submission" date="2016-04" db="EMBL/GenBank/DDBJ databases">
        <title>Reclassification of Paraburkholderia panaciterrae (Farh et al. 2015) Dobritsa &amp; Samadpour 2016 as a later homotypic synonym of Paraburkholderia ginsengiterrae (Farh et al. 2015) Dobritsa &amp; Samadpour 2016.</title>
        <authorList>
            <person name="Dobritsa A.P."/>
            <person name="Kutumbaka K."/>
            <person name="Samadpour M."/>
        </authorList>
    </citation>
    <scope>NUCLEOTIDE SEQUENCE [LARGE SCALE GENOMIC DNA]</scope>
    <source>
        <strain evidence="3 5">DCY85</strain>
        <strain evidence="2 4">DCY85-1</strain>
    </source>
</reference>